<protein>
    <recommendedName>
        <fullName evidence="4">Glucose-methanol-choline oxidoreductase N-terminal domain-containing protein</fullName>
    </recommendedName>
</protein>
<name>A0ABP1NFW5_XYLVO</name>
<dbReference type="Gene3D" id="3.30.560.10">
    <property type="entry name" value="Glucose Oxidase, domain 3"/>
    <property type="match status" value="1"/>
</dbReference>
<feature type="signal peptide" evidence="3">
    <location>
        <begin position="1"/>
        <end position="18"/>
    </location>
</feature>
<feature type="chain" id="PRO_5046104139" description="Glucose-methanol-choline oxidoreductase N-terminal domain-containing protein" evidence="3">
    <location>
        <begin position="19"/>
        <end position="617"/>
    </location>
</feature>
<dbReference type="PIRSF" id="PIRSF000137">
    <property type="entry name" value="Alcohol_oxidase"/>
    <property type="match status" value="1"/>
</dbReference>
<reference evidence="5 6" key="1">
    <citation type="submission" date="2024-08" db="EMBL/GenBank/DDBJ databases">
        <authorList>
            <person name="Will J Nash"/>
            <person name="Angela Man"/>
            <person name="Seanna McTaggart"/>
            <person name="Kendall Baker"/>
            <person name="Tom Barker"/>
            <person name="Leah Catchpole"/>
            <person name="Alex Durrant"/>
            <person name="Karim Gharbi"/>
            <person name="Naomi Irish"/>
            <person name="Gemy Kaithakottil"/>
            <person name="Debby Ku"/>
            <person name="Aaliyah Providence"/>
            <person name="Felix Shaw"/>
            <person name="David Swarbreck"/>
            <person name="Chris Watkins"/>
            <person name="Ann M. McCartney"/>
            <person name="Giulio Formenti"/>
            <person name="Alice Mouton"/>
            <person name="Noel Vella"/>
            <person name="Bjorn M von Reumont"/>
            <person name="Adriana Vella"/>
            <person name="Wilfried Haerty"/>
        </authorList>
    </citation>
    <scope>NUCLEOTIDE SEQUENCE [LARGE SCALE GENOMIC DNA]</scope>
</reference>
<dbReference type="Proteomes" id="UP001642520">
    <property type="component" value="Unassembled WGS sequence"/>
</dbReference>
<feature type="domain" description="Glucose-methanol-choline oxidoreductase N-terminal" evidence="4">
    <location>
        <begin position="124"/>
        <end position="147"/>
    </location>
</feature>
<evidence type="ECO:0000313" key="5">
    <source>
        <dbReference type="EMBL" id="CAL7938658.1"/>
    </source>
</evidence>
<evidence type="ECO:0000256" key="2">
    <source>
        <dbReference type="RuleBase" id="RU003968"/>
    </source>
</evidence>
<dbReference type="PANTHER" id="PTHR11552:SF186">
    <property type="entry name" value="GLUCOSE-METHANOL-CHOLINE OXIDOREDUCTASE N-TERMINAL DOMAIN-CONTAINING PROTEIN"/>
    <property type="match status" value="1"/>
</dbReference>
<dbReference type="EMBL" id="CAXAJV020001289">
    <property type="protein sequence ID" value="CAL7938658.1"/>
    <property type="molecule type" value="Genomic_DNA"/>
</dbReference>
<keyword evidence="6" id="KW-1185">Reference proteome</keyword>
<dbReference type="InterPro" id="IPR012132">
    <property type="entry name" value="GMC_OxRdtase"/>
</dbReference>
<keyword evidence="3" id="KW-0732">Signal</keyword>
<evidence type="ECO:0000256" key="1">
    <source>
        <dbReference type="ARBA" id="ARBA00010790"/>
    </source>
</evidence>
<accession>A0ABP1NFW5</accession>
<dbReference type="InterPro" id="IPR007867">
    <property type="entry name" value="GMC_OxRtase_C"/>
</dbReference>
<dbReference type="Pfam" id="PF00732">
    <property type="entry name" value="GMC_oxred_N"/>
    <property type="match status" value="1"/>
</dbReference>
<dbReference type="PROSITE" id="PS00623">
    <property type="entry name" value="GMC_OXRED_1"/>
    <property type="match status" value="1"/>
</dbReference>
<dbReference type="SUPFAM" id="SSF54373">
    <property type="entry name" value="FAD-linked reductases, C-terminal domain"/>
    <property type="match status" value="1"/>
</dbReference>
<keyword evidence="2" id="KW-0285">Flavoprotein</keyword>
<keyword evidence="2" id="KW-0274">FAD</keyword>
<dbReference type="SUPFAM" id="SSF51905">
    <property type="entry name" value="FAD/NAD(P)-binding domain"/>
    <property type="match status" value="1"/>
</dbReference>
<dbReference type="InterPro" id="IPR000172">
    <property type="entry name" value="GMC_OxRdtase_N"/>
</dbReference>
<dbReference type="Gene3D" id="3.50.50.60">
    <property type="entry name" value="FAD/NAD(P)-binding domain"/>
    <property type="match status" value="1"/>
</dbReference>
<dbReference type="Pfam" id="PF05199">
    <property type="entry name" value="GMC_oxred_C"/>
    <property type="match status" value="1"/>
</dbReference>
<evidence type="ECO:0000256" key="3">
    <source>
        <dbReference type="SAM" id="SignalP"/>
    </source>
</evidence>
<organism evidence="5 6">
    <name type="scientific">Xylocopa violacea</name>
    <name type="common">Violet carpenter bee</name>
    <name type="synonym">Apis violacea</name>
    <dbReference type="NCBI Taxonomy" id="135666"/>
    <lineage>
        <taxon>Eukaryota</taxon>
        <taxon>Metazoa</taxon>
        <taxon>Ecdysozoa</taxon>
        <taxon>Arthropoda</taxon>
        <taxon>Hexapoda</taxon>
        <taxon>Insecta</taxon>
        <taxon>Pterygota</taxon>
        <taxon>Neoptera</taxon>
        <taxon>Endopterygota</taxon>
        <taxon>Hymenoptera</taxon>
        <taxon>Apocrita</taxon>
        <taxon>Aculeata</taxon>
        <taxon>Apoidea</taxon>
        <taxon>Anthophila</taxon>
        <taxon>Apidae</taxon>
        <taxon>Xylocopa</taxon>
        <taxon>Xylocopa</taxon>
    </lineage>
</organism>
<evidence type="ECO:0000313" key="6">
    <source>
        <dbReference type="Proteomes" id="UP001642520"/>
    </source>
</evidence>
<gene>
    <name evidence="5" type="ORF">XYLVIOL_LOCUS3412</name>
</gene>
<dbReference type="InterPro" id="IPR036188">
    <property type="entry name" value="FAD/NAD-bd_sf"/>
</dbReference>
<comment type="similarity">
    <text evidence="1 2">Belongs to the GMC oxidoreductase family.</text>
</comment>
<evidence type="ECO:0000259" key="4">
    <source>
        <dbReference type="PROSITE" id="PS00623"/>
    </source>
</evidence>
<sequence length="617" mass="69371">MQMRQQLIILLLAILAISNQICRSSLLDDETRVTPTPLHSLRSNYDFIIVGGGSAGSVLANRLSENKDWTVLLLEAGKNEPYISDIPILLLVLPETSYDWQFQTEPSDRYCEAMVEHKCNWPRGKVLGGSSVLNFMMYIRGNKHDYDGWAALGNPGWDYESVLPYFKKSEDMRITQYQDSPYHSTGGFLTVENFRYHYPVTEYMLKAGTEMGYNITDVTAANPTGFSFTPATLRDGFRCSASKAFLQPVWRRKNLHIILEAFVEKILIREDGGSKTAYGVEFRSGLLRHRVTANLEVILSAGALQSPHLLMLAGIGPREHLEHLKIPVLVDSPGVGQNLQDHVSCTGLTYLVTPPENYSRAEPFTFNARSLLNPAELEQLIYHQAWYTNIATEAVAFVNTKYADKSGDNPDIELALGSMATNVDGGIFETKLLNMQLEAYIDDIRNIEFESAYSVLPALLRPRSTGYIKLRSKNPEDNPIFVPNYFNDPHDLEVMAEGMQFIDDMMNTPTMRELKTRRTPNKISQCSHLEYPSLSYWRCLAQHFTASFYHMSGTCAMGPASNNMSVVDARLRVHGVSRLRVIDASIMPNVISGNTNAPTIMIAEKGADMIKEDWMSL</sequence>
<comment type="caution">
    <text evidence="5">The sequence shown here is derived from an EMBL/GenBank/DDBJ whole genome shotgun (WGS) entry which is preliminary data.</text>
</comment>
<proteinExistence type="inferred from homology"/>
<dbReference type="PANTHER" id="PTHR11552">
    <property type="entry name" value="GLUCOSE-METHANOL-CHOLINE GMC OXIDOREDUCTASE"/>
    <property type="match status" value="1"/>
</dbReference>